<dbReference type="Pfam" id="PF00155">
    <property type="entry name" value="Aminotran_1_2"/>
    <property type="match status" value="1"/>
</dbReference>
<gene>
    <name evidence="7" type="ORF">CXF42_09130</name>
</gene>
<evidence type="ECO:0000256" key="3">
    <source>
        <dbReference type="ARBA" id="ARBA00022898"/>
    </source>
</evidence>
<evidence type="ECO:0000313" key="7">
    <source>
        <dbReference type="EMBL" id="RRQ02787.1"/>
    </source>
</evidence>
<organism evidence="7 8">
    <name type="scientific">Corynebacterium bovis</name>
    <dbReference type="NCBI Taxonomy" id="36808"/>
    <lineage>
        <taxon>Bacteria</taxon>
        <taxon>Bacillati</taxon>
        <taxon>Actinomycetota</taxon>
        <taxon>Actinomycetes</taxon>
        <taxon>Mycobacteriales</taxon>
        <taxon>Corynebacteriaceae</taxon>
        <taxon>Corynebacterium</taxon>
    </lineage>
</organism>
<dbReference type="InterPro" id="IPR015422">
    <property type="entry name" value="PyrdxlP-dep_Trfase_small"/>
</dbReference>
<evidence type="ECO:0000256" key="4">
    <source>
        <dbReference type="ARBA" id="ARBA00023239"/>
    </source>
</evidence>
<dbReference type="GO" id="GO:0047804">
    <property type="term" value="F:cysteine-S-conjugate beta-lyase activity"/>
    <property type="evidence" value="ECO:0007669"/>
    <property type="project" value="UniProtKB-EC"/>
</dbReference>
<name>A0A3R8QPT8_9CORY</name>
<dbReference type="Gene3D" id="3.40.640.10">
    <property type="entry name" value="Type I PLP-dependent aspartate aminotransferase-like (Major domain)"/>
    <property type="match status" value="1"/>
</dbReference>
<evidence type="ECO:0000256" key="5">
    <source>
        <dbReference type="ARBA" id="ARBA00037974"/>
    </source>
</evidence>
<dbReference type="GO" id="GO:0030170">
    <property type="term" value="F:pyridoxal phosphate binding"/>
    <property type="evidence" value="ECO:0007669"/>
    <property type="project" value="InterPro"/>
</dbReference>
<dbReference type="CDD" id="cd00609">
    <property type="entry name" value="AAT_like"/>
    <property type="match status" value="1"/>
</dbReference>
<evidence type="ECO:0000259" key="6">
    <source>
        <dbReference type="Pfam" id="PF00155"/>
    </source>
</evidence>
<comment type="similarity">
    <text evidence="5">Belongs to the class-II pyridoxal-phosphate-dependent aminotransferase family. MalY/PatB cystathionine beta-lyase subfamily.</text>
</comment>
<dbReference type="InterPro" id="IPR015424">
    <property type="entry name" value="PyrdxlP-dep_Trfase"/>
</dbReference>
<dbReference type="InterPro" id="IPR015421">
    <property type="entry name" value="PyrdxlP-dep_Trfase_major"/>
</dbReference>
<evidence type="ECO:0000313" key="8">
    <source>
        <dbReference type="Proteomes" id="UP000278422"/>
    </source>
</evidence>
<dbReference type="Proteomes" id="UP000278422">
    <property type="component" value="Unassembled WGS sequence"/>
</dbReference>
<dbReference type="RefSeq" id="WP_125187023.1">
    <property type="nucleotide sequence ID" value="NZ_JBHYBM010000209.1"/>
</dbReference>
<keyword evidence="3" id="KW-0663">Pyridoxal phosphate</keyword>
<comment type="caution">
    <text evidence="7">The sequence shown here is derived from an EMBL/GenBank/DDBJ whole genome shotgun (WGS) entry which is preliminary data.</text>
</comment>
<dbReference type="PANTHER" id="PTHR43525:SF2">
    <property type="entry name" value="CYSTATHIONINE BETA-LYASE-RELATED"/>
    <property type="match status" value="1"/>
</dbReference>
<protein>
    <recommendedName>
        <fullName evidence="2">cysteine-S-conjugate beta-lyase</fullName>
        <ecNumber evidence="2">4.4.1.13</ecNumber>
    </recommendedName>
</protein>
<feature type="domain" description="Aminotransferase class I/classII large" evidence="6">
    <location>
        <begin position="25"/>
        <end position="395"/>
    </location>
</feature>
<dbReference type="AlphaFoldDB" id="A0A3R8QPT8"/>
<comment type="cofactor">
    <cofactor evidence="1">
        <name>pyridoxal 5'-phosphate</name>
        <dbReference type="ChEBI" id="CHEBI:597326"/>
    </cofactor>
</comment>
<dbReference type="Gene3D" id="3.90.1150.10">
    <property type="entry name" value="Aspartate Aminotransferase, domain 1"/>
    <property type="match status" value="1"/>
</dbReference>
<dbReference type="EMBL" id="PQNQ01000031">
    <property type="protein sequence ID" value="RRQ02787.1"/>
    <property type="molecule type" value="Genomic_DNA"/>
</dbReference>
<dbReference type="InterPro" id="IPR004839">
    <property type="entry name" value="Aminotransferase_I/II_large"/>
</dbReference>
<accession>A0A3R8QPT8</accession>
<evidence type="ECO:0000256" key="1">
    <source>
        <dbReference type="ARBA" id="ARBA00001933"/>
    </source>
</evidence>
<evidence type="ECO:0000256" key="2">
    <source>
        <dbReference type="ARBA" id="ARBA00012224"/>
    </source>
</evidence>
<dbReference type="EC" id="4.4.1.13" evidence="2"/>
<proteinExistence type="inferred from homology"/>
<sequence>MTLSVPDITTLRARGTMKWTAYGPDVLPLWVAETDFDTCPAVLSAVREATDREYLGYPAAGDRSLEEALAAFSADRYGWRVDPAWVVPVPDVVSGIVSVVDALTAPGSTIVIPLPSYPPFQKVPGATRRPASYIPLATDGVDPATGGVRHRLDLEALERAFTATDNPAGVGCLILANPFNPLGHPFSAEELREVTDLAARHHVRVISDEIHAPVVLDGTHVPTATVSDTAREVTVTVTATSKGWNTAGLKCAQIIASTAADAAVLTHLGNVVTREPSTLGTVAATAAYTDGVDWLDEEVETLRENVAYLRERLPRVLPGVRLTTLRATFLAWLDLRDVDRLRGADGTVRDPAAVIRRCAGVALNEGTTFGPTGAGCARLNFGTSREILAEALDRVEGADLRA</sequence>
<reference evidence="7 8" key="1">
    <citation type="submission" date="2018-01" db="EMBL/GenBank/DDBJ databases">
        <title>Twenty Corynebacterium bovis Genomes.</title>
        <authorList>
            <person name="Gulvik C.A."/>
        </authorList>
    </citation>
    <scope>NUCLEOTIDE SEQUENCE [LARGE SCALE GENOMIC DNA]</scope>
    <source>
        <strain evidence="7 8">16-2004</strain>
    </source>
</reference>
<dbReference type="SUPFAM" id="SSF53383">
    <property type="entry name" value="PLP-dependent transferases"/>
    <property type="match status" value="1"/>
</dbReference>
<dbReference type="PANTHER" id="PTHR43525">
    <property type="entry name" value="PROTEIN MALY"/>
    <property type="match status" value="1"/>
</dbReference>
<keyword evidence="4 7" id="KW-0456">Lyase</keyword>
<keyword evidence="8" id="KW-1185">Reference proteome</keyword>
<dbReference type="InterPro" id="IPR051798">
    <property type="entry name" value="Class-II_PLP-Dep_Aminotrans"/>
</dbReference>